<proteinExistence type="predicted"/>
<accession>A0AAW3N621</accession>
<feature type="region of interest" description="Disordered" evidence="1">
    <location>
        <begin position="206"/>
        <end position="241"/>
    </location>
</feature>
<feature type="region of interest" description="Disordered" evidence="1">
    <location>
        <begin position="1"/>
        <end position="21"/>
    </location>
</feature>
<gene>
    <name evidence="2" type="ORF">WK53_17125</name>
</gene>
<evidence type="ECO:0000256" key="1">
    <source>
        <dbReference type="SAM" id="MobiDB-lite"/>
    </source>
</evidence>
<dbReference type="Proteomes" id="UP000056732">
    <property type="component" value="Unassembled WGS sequence"/>
</dbReference>
<organism evidence="2 3">
    <name type="scientific">Burkholderia ubonensis</name>
    <dbReference type="NCBI Taxonomy" id="101571"/>
    <lineage>
        <taxon>Bacteria</taxon>
        <taxon>Pseudomonadati</taxon>
        <taxon>Pseudomonadota</taxon>
        <taxon>Betaproteobacteria</taxon>
        <taxon>Burkholderiales</taxon>
        <taxon>Burkholderiaceae</taxon>
        <taxon>Burkholderia</taxon>
        <taxon>Burkholderia cepacia complex</taxon>
    </lineage>
</organism>
<reference evidence="2 3" key="1">
    <citation type="submission" date="2015-11" db="EMBL/GenBank/DDBJ databases">
        <title>Expanding the genomic diversity of Burkholderia species for the development of highly accurate diagnostics.</title>
        <authorList>
            <person name="Sahl J."/>
            <person name="Keim P."/>
            <person name="Wagner D."/>
        </authorList>
    </citation>
    <scope>NUCLEOTIDE SEQUENCE [LARGE SCALE GENOMIC DNA]</scope>
    <source>
        <strain evidence="2 3">MSMB1137WGS</strain>
    </source>
</reference>
<dbReference type="AlphaFoldDB" id="A0AAW3N621"/>
<comment type="caution">
    <text evidence="2">The sequence shown here is derived from an EMBL/GenBank/DDBJ whole genome shotgun (WGS) entry which is preliminary data.</text>
</comment>
<evidence type="ECO:0000313" key="3">
    <source>
        <dbReference type="Proteomes" id="UP000056732"/>
    </source>
</evidence>
<feature type="compositionally biased region" description="Basic and acidic residues" evidence="1">
    <location>
        <begin position="213"/>
        <end position="224"/>
    </location>
</feature>
<name>A0AAW3N621_9BURK</name>
<dbReference type="RefSeq" id="WP_059933046.1">
    <property type="nucleotide sequence ID" value="NZ_LPDO01000137.1"/>
</dbReference>
<sequence>MVNSATADTSETQREQIGKFDSLSGQAMAVAVFGQKPRPSPLRDAQQAFETKFPNVPRPVDLNKIYVNAYQDNGTPPTRVLESSRSVADYIAERYTGGGDITLDVDTEKGTTYSLFSFPNAVSDEDKVNGATPQEIEKFINHLASDKAKDVNVQNDEYFRTPGQDGKTPLQKLGEIRKELIQADTDQQYADGTLSKKAQDLAKKITQNPTQTDLERAYPDEGHRPRVSAYRSTRTPPQTASQIRIRNCMAPSS</sequence>
<dbReference type="EMBL" id="LPDO01000137">
    <property type="protein sequence ID" value="KVT43092.1"/>
    <property type="molecule type" value="Genomic_DNA"/>
</dbReference>
<feature type="compositionally biased region" description="Polar residues" evidence="1">
    <location>
        <begin position="1"/>
        <end position="10"/>
    </location>
</feature>
<protein>
    <submittedName>
        <fullName evidence="2">Uncharacterized protein</fullName>
    </submittedName>
</protein>
<evidence type="ECO:0000313" key="2">
    <source>
        <dbReference type="EMBL" id="KVT43092.1"/>
    </source>
</evidence>
<feature type="compositionally biased region" description="Polar residues" evidence="1">
    <location>
        <begin position="230"/>
        <end position="241"/>
    </location>
</feature>